<feature type="chain" id="PRO_5030160305" evidence="3">
    <location>
        <begin position="20"/>
        <end position="218"/>
    </location>
</feature>
<sequence length="218" mass="22421">MARKYSLAAIALCVGSVSAFAPMGAPSRTATSLHAEAGEGNNGKRFAAAALASAYLLGGLLSADAALAAPTADFGDMGGSSTVIAGRSGGRAGGRSRAMPRASAARPAPSRTVIQKTTVVRPGPAVVVAPPMGGYGYGGGYGGGFGGPGIGTYMMLDAIGDGMREGRQNAEIRDTRRELENERYKEMEMEQRLRMLEQQQFRGAPPPMMQAAPAPAQQ</sequence>
<keyword evidence="3" id="KW-0732">Signal</keyword>
<proteinExistence type="predicted"/>
<feature type="compositionally biased region" description="Low complexity" evidence="2">
    <location>
        <begin position="95"/>
        <end position="110"/>
    </location>
</feature>
<accession>A0A6U4GMW9</accession>
<protein>
    <submittedName>
        <fullName evidence="4">Uncharacterized protein</fullName>
    </submittedName>
</protein>
<reference evidence="4" key="1">
    <citation type="submission" date="2021-01" db="EMBL/GenBank/DDBJ databases">
        <authorList>
            <person name="Corre E."/>
            <person name="Pelletier E."/>
            <person name="Niang G."/>
            <person name="Scheremetjew M."/>
            <person name="Finn R."/>
            <person name="Kale V."/>
            <person name="Holt S."/>
            <person name="Cochrane G."/>
            <person name="Meng A."/>
            <person name="Brown T."/>
            <person name="Cohen L."/>
        </authorList>
    </citation>
    <scope>NUCLEOTIDE SEQUENCE</scope>
    <source>
        <strain evidence="4">CCMP3303</strain>
    </source>
</reference>
<evidence type="ECO:0000256" key="1">
    <source>
        <dbReference type="SAM" id="Coils"/>
    </source>
</evidence>
<feature type="signal peptide" evidence="3">
    <location>
        <begin position="1"/>
        <end position="19"/>
    </location>
</feature>
<feature type="region of interest" description="Disordered" evidence="2">
    <location>
        <begin position="85"/>
        <end position="110"/>
    </location>
</feature>
<organism evidence="4">
    <name type="scientific">Minutocellus polymorphus</name>
    <dbReference type="NCBI Taxonomy" id="265543"/>
    <lineage>
        <taxon>Eukaryota</taxon>
        <taxon>Sar</taxon>
        <taxon>Stramenopiles</taxon>
        <taxon>Ochrophyta</taxon>
        <taxon>Bacillariophyta</taxon>
        <taxon>Mediophyceae</taxon>
        <taxon>Cymatosirophycidae</taxon>
        <taxon>Cymatosirales</taxon>
        <taxon>Cymatosiraceae</taxon>
        <taxon>Minutocellus</taxon>
    </lineage>
</organism>
<name>A0A6U4GMW9_9STRA</name>
<dbReference type="AlphaFoldDB" id="A0A6U4GMW9"/>
<evidence type="ECO:0000256" key="3">
    <source>
        <dbReference type="SAM" id="SignalP"/>
    </source>
</evidence>
<evidence type="ECO:0000313" key="4">
    <source>
        <dbReference type="EMBL" id="CAD8371809.1"/>
    </source>
</evidence>
<gene>
    <name evidence="4" type="ORF">MPOL1434_LOCUS6640</name>
</gene>
<evidence type="ECO:0000256" key="2">
    <source>
        <dbReference type="SAM" id="MobiDB-lite"/>
    </source>
</evidence>
<feature type="coiled-coil region" evidence="1">
    <location>
        <begin position="172"/>
        <end position="199"/>
    </location>
</feature>
<keyword evidence="1" id="KW-0175">Coiled coil</keyword>
<dbReference type="EMBL" id="HBEJ01011317">
    <property type="protein sequence ID" value="CAD8371809.1"/>
    <property type="molecule type" value="Transcribed_RNA"/>
</dbReference>